<evidence type="ECO:0000256" key="6">
    <source>
        <dbReference type="SAM" id="MobiDB-lite"/>
    </source>
</evidence>
<dbReference type="GO" id="GO:0006367">
    <property type="term" value="P:transcription initiation at RNA polymerase II promoter"/>
    <property type="evidence" value="ECO:0007669"/>
    <property type="project" value="TreeGrafter"/>
</dbReference>
<sequence length="296" mass="34047">MCSSVQKSIISKENKFSSSLNSSPVLSGDDDINDVATMGGVNLAEESQRLLGKVQKVLSQYPGIEEISPDFITLLSHATQERLQHILERLSVITKHKMEFIKNKGDYYVGQDVRAQIEFLEDLQKAKRKKHEESERETLIKAAKSRSRTEDPEQQAKLRVKVKEMERVEMEEMCQVEANRAVLQAIGSRKKPKLETVATRVAQMHYSPRLKRQTVREMRFILEEDKETSAVEAEEPPVGELIALKKKLDERQAEYPLYMKVGVSTVLPMPESKTPLSFHRDFHSIWEHWLQLCPFP</sequence>
<dbReference type="GO" id="GO:0003677">
    <property type="term" value="F:DNA binding"/>
    <property type="evidence" value="ECO:0007669"/>
    <property type="project" value="TreeGrafter"/>
</dbReference>
<reference evidence="8" key="1">
    <citation type="submission" date="2023-07" db="EMBL/GenBank/DDBJ databases">
        <title>Chromosome-level genome assembly of Artemia franciscana.</title>
        <authorList>
            <person name="Jo E."/>
        </authorList>
    </citation>
    <scope>NUCLEOTIDE SEQUENCE</scope>
    <source>
        <tissue evidence="8">Whole body</tissue>
    </source>
</reference>
<dbReference type="PANTHER" id="PTHR15138:SF14">
    <property type="entry name" value="TRANSCRIPTION INITIATION FACTOR TFIID SUBUNIT 4"/>
    <property type="match status" value="1"/>
</dbReference>
<protein>
    <recommendedName>
        <fullName evidence="7">Transcription initiation factor TFIID component TAF4 C-terminal domain-containing protein</fullName>
    </recommendedName>
</protein>
<comment type="caution">
    <text evidence="8">The sequence shown here is derived from an EMBL/GenBank/DDBJ whole genome shotgun (WGS) entry which is preliminary data.</text>
</comment>
<comment type="similarity">
    <text evidence="2">Belongs to the TAF4 family.</text>
</comment>
<feature type="domain" description="Transcription initiation factor TFIID component TAF4 C-terminal" evidence="7">
    <location>
        <begin position="55"/>
        <end position="200"/>
    </location>
</feature>
<dbReference type="CDD" id="cd08045">
    <property type="entry name" value="HFD_TAF4"/>
    <property type="match status" value="1"/>
</dbReference>
<dbReference type="GO" id="GO:0005669">
    <property type="term" value="C:transcription factor TFIID complex"/>
    <property type="evidence" value="ECO:0007669"/>
    <property type="project" value="InterPro"/>
</dbReference>
<evidence type="ECO:0000256" key="4">
    <source>
        <dbReference type="ARBA" id="ARBA00023163"/>
    </source>
</evidence>
<dbReference type="InterPro" id="IPR009072">
    <property type="entry name" value="Histone-fold"/>
</dbReference>
<feature type="region of interest" description="Disordered" evidence="6">
    <location>
        <begin position="130"/>
        <end position="154"/>
    </location>
</feature>
<dbReference type="Proteomes" id="UP001187531">
    <property type="component" value="Unassembled WGS sequence"/>
</dbReference>
<dbReference type="InterPro" id="IPR007900">
    <property type="entry name" value="TAF4_C"/>
</dbReference>
<keyword evidence="3" id="KW-0805">Transcription regulation</keyword>
<evidence type="ECO:0000313" key="8">
    <source>
        <dbReference type="EMBL" id="KAK2715554.1"/>
    </source>
</evidence>
<gene>
    <name evidence="8" type="ORF">QYM36_010217</name>
</gene>
<evidence type="ECO:0000256" key="2">
    <source>
        <dbReference type="ARBA" id="ARBA00006178"/>
    </source>
</evidence>
<dbReference type="Pfam" id="PF05236">
    <property type="entry name" value="TAF4"/>
    <property type="match status" value="1"/>
</dbReference>
<organism evidence="8 9">
    <name type="scientific">Artemia franciscana</name>
    <name type="common">Brine shrimp</name>
    <name type="synonym">Artemia sanfranciscana</name>
    <dbReference type="NCBI Taxonomy" id="6661"/>
    <lineage>
        <taxon>Eukaryota</taxon>
        <taxon>Metazoa</taxon>
        <taxon>Ecdysozoa</taxon>
        <taxon>Arthropoda</taxon>
        <taxon>Crustacea</taxon>
        <taxon>Branchiopoda</taxon>
        <taxon>Anostraca</taxon>
        <taxon>Artemiidae</taxon>
        <taxon>Artemia</taxon>
    </lineage>
</organism>
<dbReference type="GO" id="GO:0016251">
    <property type="term" value="F:RNA polymerase II general transcription initiation factor activity"/>
    <property type="evidence" value="ECO:0007669"/>
    <property type="project" value="TreeGrafter"/>
</dbReference>
<dbReference type="GO" id="GO:0046982">
    <property type="term" value="F:protein heterodimerization activity"/>
    <property type="evidence" value="ECO:0007669"/>
    <property type="project" value="InterPro"/>
</dbReference>
<evidence type="ECO:0000256" key="1">
    <source>
        <dbReference type="ARBA" id="ARBA00004123"/>
    </source>
</evidence>
<dbReference type="PANTHER" id="PTHR15138">
    <property type="entry name" value="TRANSCRIPTION INITIATION FACTOR TFIID SUBUNIT 4"/>
    <property type="match status" value="1"/>
</dbReference>
<keyword evidence="5" id="KW-0539">Nucleus</keyword>
<dbReference type="SUPFAM" id="SSF47113">
    <property type="entry name" value="Histone-fold"/>
    <property type="match status" value="1"/>
</dbReference>
<dbReference type="EMBL" id="JAVRJZ010000012">
    <property type="protein sequence ID" value="KAK2715554.1"/>
    <property type="molecule type" value="Genomic_DNA"/>
</dbReference>
<accession>A0AA88HWW3</accession>
<evidence type="ECO:0000256" key="3">
    <source>
        <dbReference type="ARBA" id="ARBA00023015"/>
    </source>
</evidence>
<keyword evidence="9" id="KW-1185">Reference proteome</keyword>
<keyword evidence="4" id="KW-0804">Transcription</keyword>
<name>A0AA88HWW3_ARTSF</name>
<evidence type="ECO:0000259" key="7">
    <source>
        <dbReference type="Pfam" id="PF05236"/>
    </source>
</evidence>
<proteinExistence type="inferred from homology"/>
<comment type="subcellular location">
    <subcellularLocation>
        <location evidence="1">Nucleus</location>
    </subcellularLocation>
</comment>
<evidence type="ECO:0000313" key="9">
    <source>
        <dbReference type="Proteomes" id="UP001187531"/>
    </source>
</evidence>
<evidence type="ECO:0000256" key="5">
    <source>
        <dbReference type="ARBA" id="ARBA00023242"/>
    </source>
</evidence>
<dbReference type="Gene3D" id="1.10.20.10">
    <property type="entry name" value="Histone, subunit A"/>
    <property type="match status" value="1"/>
</dbReference>
<dbReference type="AlphaFoldDB" id="A0AA88HWW3"/>
<dbReference type="InterPro" id="IPR045144">
    <property type="entry name" value="TAF4"/>
</dbReference>